<comment type="caution">
    <text evidence="2">The sequence shown here is derived from an EMBL/GenBank/DDBJ whole genome shotgun (WGS) entry which is preliminary data.</text>
</comment>
<dbReference type="AlphaFoldDB" id="A0A1S8DFN9"/>
<keyword evidence="1" id="KW-0732">Signal</keyword>
<feature type="signal peptide" evidence="1">
    <location>
        <begin position="1"/>
        <end position="22"/>
    </location>
</feature>
<dbReference type="Pfam" id="PF10670">
    <property type="entry name" value="DUF4198"/>
    <property type="match status" value="1"/>
</dbReference>
<feature type="chain" id="PRO_5010548306" evidence="1">
    <location>
        <begin position="23"/>
        <end position="284"/>
    </location>
</feature>
<evidence type="ECO:0000313" key="3">
    <source>
        <dbReference type="Proteomes" id="UP000242847"/>
    </source>
</evidence>
<dbReference type="STRING" id="254161.SAMN05216256_10759"/>
<organism evidence="2 3">
    <name type="scientific">Halopseudomonas pachastrellae</name>
    <dbReference type="NCBI Taxonomy" id="254161"/>
    <lineage>
        <taxon>Bacteria</taxon>
        <taxon>Pseudomonadati</taxon>
        <taxon>Pseudomonadota</taxon>
        <taxon>Gammaproteobacteria</taxon>
        <taxon>Pseudomonadales</taxon>
        <taxon>Pseudomonadaceae</taxon>
        <taxon>Halopseudomonas</taxon>
    </lineage>
</organism>
<evidence type="ECO:0000256" key="1">
    <source>
        <dbReference type="SAM" id="SignalP"/>
    </source>
</evidence>
<dbReference type="Proteomes" id="UP000242847">
    <property type="component" value="Unassembled WGS sequence"/>
</dbReference>
<protein>
    <submittedName>
        <fullName evidence="2">ABC transporter permease</fullName>
    </submittedName>
</protein>
<dbReference type="InterPro" id="IPR019613">
    <property type="entry name" value="DUF4198"/>
</dbReference>
<evidence type="ECO:0000313" key="2">
    <source>
        <dbReference type="EMBL" id="ONM43616.1"/>
    </source>
</evidence>
<proteinExistence type="predicted"/>
<dbReference type="RefSeq" id="WP_083727848.1">
    <property type="nucleotide sequence ID" value="NZ_FOUD01000007.1"/>
</dbReference>
<keyword evidence="3" id="KW-1185">Reference proteome</keyword>
<accession>A0A1S8DFN9</accession>
<dbReference type="OrthoDB" id="5943at2"/>
<reference evidence="2 3" key="1">
    <citation type="submission" date="2017-01" db="EMBL/GenBank/DDBJ databases">
        <title>Draft genome sequence of Pseudomonas pachastrellae type strain CCUG 46540T from a deep sea.</title>
        <authorList>
            <person name="Gomila M."/>
            <person name="Mulet M."/>
            <person name="Lalucat J."/>
            <person name="Garcia-Valdes E."/>
        </authorList>
    </citation>
    <scope>NUCLEOTIDE SEQUENCE [LARGE SCALE GENOMIC DNA]</scope>
    <source>
        <strain evidence="2 3">CCUG 46540</strain>
    </source>
</reference>
<sequence length="284" mass="30715">MKLLKQLSVLAVAAALPLTADAHRAWMLPSSTVLSGDAPWVTVDAAAGNGIFYFDHFPMMLEGVGTPPANSNRQPAPLTITAPDGSEVAPQNGHLGRLRSSFDLQLEQKGTYKIAIANIGRVMGMYELNGERERVMGSLDDIVKQIPADAEKVNIIRSDSRMELFVTSGNPTEDVLKPSGQGLELQPVTHPNDLYADEAAEFVFLLDGQPAPGLEITLIPAGARYRDSEQARELTTNADGKVSIEWGQAGLFWLEAEYKQTEGLEAPVSQRRASYSATLEVLAP</sequence>
<name>A0A1S8DFN9_9GAMM</name>
<gene>
    <name evidence="2" type="ORF">BXT89_11650</name>
</gene>
<dbReference type="EMBL" id="MUBC01000024">
    <property type="protein sequence ID" value="ONM43616.1"/>
    <property type="molecule type" value="Genomic_DNA"/>
</dbReference>